<reference evidence="1" key="1">
    <citation type="journal article" date="2019" name="Sci. Rep.">
        <title>Draft genome of Tanacetum cinerariifolium, the natural source of mosquito coil.</title>
        <authorList>
            <person name="Yamashiro T."/>
            <person name="Shiraishi A."/>
            <person name="Satake H."/>
            <person name="Nakayama K."/>
        </authorList>
    </citation>
    <scope>NUCLEOTIDE SEQUENCE</scope>
</reference>
<name>A0A699QI50_TANCI</name>
<comment type="caution">
    <text evidence="1">The sequence shown here is derived from an EMBL/GenBank/DDBJ whole genome shotgun (WGS) entry which is preliminary data.</text>
</comment>
<dbReference type="AlphaFoldDB" id="A0A699QI50"/>
<proteinExistence type="predicted"/>
<evidence type="ECO:0000313" key="1">
    <source>
        <dbReference type="EMBL" id="GFC69942.1"/>
    </source>
</evidence>
<organism evidence="1">
    <name type="scientific">Tanacetum cinerariifolium</name>
    <name type="common">Dalmatian daisy</name>
    <name type="synonym">Chrysanthemum cinerariifolium</name>
    <dbReference type="NCBI Taxonomy" id="118510"/>
    <lineage>
        <taxon>Eukaryota</taxon>
        <taxon>Viridiplantae</taxon>
        <taxon>Streptophyta</taxon>
        <taxon>Embryophyta</taxon>
        <taxon>Tracheophyta</taxon>
        <taxon>Spermatophyta</taxon>
        <taxon>Magnoliopsida</taxon>
        <taxon>eudicotyledons</taxon>
        <taxon>Gunneridae</taxon>
        <taxon>Pentapetalae</taxon>
        <taxon>asterids</taxon>
        <taxon>campanulids</taxon>
        <taxon>Asterales</taxon>
        <taxon>Asteraceae</taxon>
        <taxon>Asteroideae</taxon>
        <taxon>Anthemideae</taxon>
        <taxon>Anthemidinae</taxon>
        <taxon>Tanacetum</taxon>
    </lineage>
</organism>
<gene>
    <name evidence="1" type="ORF">Tci_841912</name>
</gene>
<sequence length="71" mass="8466">MTLSIFAEIEDVVPRKMWIQEPIGYDKHALWGISHWGRKRQQFYSFAVNRESARDVYSKQRIIVVTELKIV</sequence>
<dbReference type="EMBL" id="BKCJ011026661">
    <property type="protein sequence ID" value="GFC69942.1"/>
    <property type="molecule type" value="Genomic_DNA"/>
</dbReference>
<accession>A0A699QI50</accession>
<protein>
    <submittedName>
        <fullName evidence="1">Uncharacterized protein</fullName>
    </submittedName>
</protein>